<accession>A0A1I7X6Q9</accession>
<dbReference type="Proteomes" id="UP000095283">
    <property type="component" value="Unplaced"/>
</dbReference>
<feature type="domain" description="POU-specific" evidence="1">
    <location>
        <begin position="40"/>
        <end position="62"/>
    </location>
</feature>
<dbReference type="PROSITE" id="PS51179">
    <property type="entry name" value="POU_3"/>
    <property type="match status" value="1"/>
</dbReference>
<sequence>MMRKAQETGNVTKVTRVLSIRDETCKHAVIRAIRHIHRLSMKSEESDGHKYSKEFIKKRIKL</sequence>
<evidence type="ECO:0000313" key="3">
    <source>
        <dbReference type="WBParaSite" id="Hba_13303"/>
    </source>
</evidence>
<dbReference type="InterPro" id="IPR000327">
    <property type="entry name" value="POU_dom"/>
</dbReference>
<name>A0A1I7X6Q9_HETBA</name>
<proteinExistence type="predicted"/>
<evidence type="ECO:0000259" key="1">
    <source>
        <dbReference type="PROSITE" id="PS51179"/>
    </source>
</evidence>
<keyword evidence="2" id="KW-1185">Reference proteome</keyword>
<dbReference type="AlphaFoldDB" id="A0A1I7X6Q9"/>
<organism evidence="2 3">
    <name type="scientific">Heterorhabditis bacteriophora</name>
    <name type="common">Entomopathogenic nematode worm</name>
    <dbReference type="NCBI Taxonomy" id="37862"/>
    <lineage>
        <taxon>Eukaryota</taxon>
        <taxon>Metazoa</taxon>
        <taxon>Ecdysozoa</taxon>
        <taxon>Nematoda</taxon>
        <taxon>Chromadorea</taxon>
        <taxon>Rhabditida</taxon>
        <taxon>Rhabditina</taxon>
        <taxon>Rhabditomorpha</taxon>
        <taxon>Strongyloidea</taxon>
        <taxon>Heterorhabditidae</taxon>
        <taxon>Heterorhabditis</taxon>
    </lineage>
</organism>
<protein>
    <submittedName>
        <fullName evidence="3">POU-specific domain-containing protein</fullName>
    </submittedName>
</protein>
<dbReference type="WBParaSite" id="Hba_13303">
    <property type="protein sequence ID" value="Hba_13303"/>
    <property type="gene ID" value="Hba_13303"/>
</dbReference>
<dbReference type="GO" id="GO:0003700">
    <property type="term" value="F:DNA-binding transcription factor activity"/>
    <property type="evidence" value="ECO:0007669"/>
    <property type="project" value="InterPro"/>
</dbReference>
<evidence type="ECO:0000313" key="2">
    <source>
        <dbReference type="Proteomes" id="UP000095283"/>
    </source>
</evidence>
<reference evidence="3" key="1">
    <citation type="submission" date="2016-11" db="UniProtKB">
        <authorList>
            <consortium name="WormBaseParasite"/>
        </authorList>
    </citation>
    <scope>IDENTIFICATION</scope>
</reference>